<feature type="domain" description="DUF2059" evidence="2">
    <location>
        <begin position="78"/>
        <end position="132"/>
    </location>
</feature>
<dbReference type="Proteomes" id="UP000321926">
    <property type="component" value="Unassembled WGS sequence"/>
</dbReference>
<evidence type="ECO:0000313" key="3">
    <source>
        <dbReference type="EMBL" id="TXK46445.1"/>
    </source>
</evidence>
<accession>A0A5C8K9F0</accession>
<protein>
    <submittedName>
        <fullName evidence="3">DUF2059 domain-containing protein</fullName>
    </submittedName>
</protein>
<comment type="caution">
    <text evidence="3">The sequence shown here is derived from an EMBL/GenBank/DDBJ whole genome shotgun (WGS) entry which is preliminary data.</text>
</comment>
<evidence type="ECO:0000259" key="2">
    <source>
        <dbReference type="Pfam" id="PF09832"/>
    </source>
</evidence>
<dbReference type="Pfam" id="PF09832">
    <property type="entry name" value="DUF2059"/>
    <property type="match status" value="1"/>
</dbReference>
<dbReference type="OrthoDB" id="1143459at2"/>
<name>A0A5C8K9F0_9BACT</name>
<organism evidence="3 4">
    <name type="scientific">Pontibacter qinzhouensis</name>
    <dbReference type="NCBI Taxonomy" id="2603253"/>
    <lineage>
        <taxon>Bacteria</taxon>
        <taxon>Pseudomonadati</taxon>
        <taxon>Bacteroidota</taxon>
        <taxon>Cytophagia</taxon>
        <taxon>Cytophagales</taxon>
        <taxon>Hymenobacteraceae</taxon>
        <taxon>Pontibacter</taxon>
    </lineage>
</organism>
<sequence length="144" mass="16242">MKTIFLLLVAFVLCCPAFAQDNAKTKDIKKLLEVTGAADLAMQALQTNMQTLKSSNPNIPTEFFTEFQKEFNAELLLKSIAPIYDKHYTHDEVKQLIKFYQTPLGKKAISTMPLIMEESMEMGQELGKQVAEKVVKKLQAEGKI</sequence>
<proteinExistence type="predicted"/>
<dbReference type="RefSeq" id="WP_147921727.1">
    <property type="nucleotide sequence ID" value="NZ_VRTY01000034.1"/>
</dbReference>
<dbReference type="InterPro" id="IPR018637">
    <property type="entry name" value="DUF2059"/>
</dbReference>
<dbReference type="AlphaFoldDB" id="A0A5C8K9F0"/>
<feature type="chain" id="PRO_5023136174" evidence="1">
    <location>
        <begin position="20"/>
        <end position="144"/>
    </location>
</feature>
<reference evidence="3 4" key="1">
    <citation type="submission" date="2019-08" db="EMBL/GenBank/DDBJ databases">
        <authorList>
            <person name="Shi S."/>
        </authorList>
    </citation>
    <scope>NUCLEOTIDE SEQUENCE [LARGE SCALE GENOMIC DNA]</scope>
    <source>
        <strain evidence="3 4">GY10130</strain>
    </source>
</reference>
<evidence type="ECO:0000313" key="4">
    <source>
        <dbReference type="Proteomes" id="UP000321926"/>
    </source>
</evidence>
<evidence type="ECO:0000256" key="1">
    <source>
        <dbReference type="SAM" id="SignalP"/>
    </source>
</evidence>
<gene>
    <name evidence="3" type="ORF">FVR03_10615</name>
</gene>
<keyword evidence="4" id="KW-1185">Reference proteome</keyword>
<dbReference type="EMBL" id="VRTY01000034">
    <property type="protein sequence ID" value="TXK46445.1"/>
    <property type="molecule type" value="Genomic_DNA"/>
</dbReference>
<keyword evidence="1" id="KW-0732">Signal</keyword>
<feature type="signal peptide" evidence="1">
    <location>
        <begin position="1"/>
        <end position="19"/>
    </location>
</feature>